<dbReference type="GO" id="GO:0016020">
    <property type="term" value="C:membrane"/>
    <property type="evidence" value="ECO:0007669"/>
    <property type="project" value="UniProtKB-SubCell"/>
</dbReference>
<dbReference type="AlphaFoldDB" id="A0A5D3K855"/>
<evidence type="ECO:0000256" key="3">
    <source>
        <dbReference type="ARBA" id="ARBA00022989"/>
    </source>
</evidence>
<evidence type="ECO:0000313" key="7">
    <source>
        <dbReference type="Proteomes" id="UP000324758"/>
    </source>
</evidence>
<accession>A0A5D3K855</accession>
<evidence type="ECO:0000256" key="1">
    <source>
        <dbReference type="ARBA" id="ARBA00004141"/>
    </source>
</evidence>
<comment type="subcellular location">
    <subcellularLocation>
        <location evidence="1">Membrane</location>
        <topology evidence="1">Multi-pass membrane protein</topology>
    </subcellularLocation>
</comment>
<proteinExistence type="predicted"/>
<evidence type="ECO:0000256" key="5">
    <source>
        <dbReference type="SAM" id="Phobius"/>
    </source>
</evidence>
<organism evidence="6 7">
    <name type="scientific">Bradyrhizobium rifense</name>
    <dbReference type="NCBI Taxonomy" id="515499"/>
    <lineage>
        <taxon>Bacteria</taxon>
        <taxon>Pseudomonadati</taxon>
        <taxon>Pseudomonadota</taxon>
        <taxon>Alphaproteobacteria</taxon>
        <taxon>Hyphomicrobiales</taxon>
        <taxon>Nitrobacteraceae</taxon>
        <taxon>Bradyrhizobium</taxon>
    </lineage>
</organism>
<name>A0A5D3K855_9BRAD</name>
<dbReference type="RefSeq" id="WP_148775237.1">
    <property type="nucleotide sequence ID" value="NZ_VSSS01000042.1"/>
</dbReference>
<reference evidence="6 7" key="1">
    <citation type="submission" date="2019-08" db="EMBL/GenBank/DDBJ databases">
        <title>Bradyrhizobium hipponensis sp. nov., a rhizobium isolated from a Lupinus angustifolius root nodule in Tunisia.</title>
        <authorList>
            <person name="Off K."/>
            <person name="Rejili M."/>
            <person name="Mars M."/>
            <person name="Brachmann A."/>
            <person name="Marin M."/>
        </authorList>
    </citation>
    <scope>NUCLEOTIDE SEQUENCE [LARGE SCALE GENOMIC DNA]</scope>
    <source>
        <strain evidence="6 7">CTAW71</strain>
    </source>
</reference>
<feature type="transmembrane region" description="Helical" evidence="5">
    <location>
        <begin position="54"/>
        <end position="81"/>
    </location>
</feature>
<keyword evidence="7" id="KW-1185">Reference proteome</keyword>
<gene>
    <name evidence="6" type="ORF">FXB40_27365</name>
</gene>
<evidence type="ECO:0000256" key="4">
    <source>
        <dbReference type="ARBA" id="ARBA00023136"/>
    </source>
</evidence>
<dbReference type="InterPro" id="IPR032808">
    <property type="entry name" value="DoxX"/>
</dbReference>
<dbReference type="EMBL" id="VSSS01000042">
    <property type="protein sequence ID" value="TYL91650.1"/>
    <property type="molecule type" value="Genomic_DNA"/>
</dbReference>
<dbReference type="OrthoDB" id="7595779at2"/>
<dbReference type="Pfam" id="PF13564">
    <property type="entry name" value="DoxX_2"/>
    <property type="match status" value="1"/>
</dbReference>
<evidence type="ECO:0000313" key="6">
    <source>
        <dbReference type="EMBL" id="TYL91650.1"/>
    </source>
</evidence>
<comment type="caution">
    <text evidence="6">The sequence shown here is derived from an EMBL/GenBank/DDBJ whole genome shotgun (WGS) entry which is preliminary data.</text>
</comment>
<dbReference type="Proteomes" id="UP000324758">
    <property type="component" value="Unassembled WGS sequence"/>
</dbReference>
<sequence length="106" mass="10961">MAHVVSVCLLVAGPFGAGLYNAIGTSATQSSFVRWGYPRWWGSLTGGLEMVSALLIALPASRVVGLALGAAIILAAVLTVLRHREFSHLVPLGVFATLMALAGTLS</sequence>
<evidence type="ECO:0008006" key="8">
    <source>
        <dbReference type="Google" id="ProtNLM"/>
    </source>
</evidence>
<keyword evidence="4 5" id="KW-0472">Membrane</keyword>
<protein>
    <recommendedName>
        <fullName evidence="8">DoxX family protein</fullName>
    </recommendedName>
</protein>
<feature type="transmembrane region" description="Helical" evidence="5">
    <location>
        <begin position="88"/>
        <end position="105"/>
    </location>
</feature>
<evidence type="ECO:0000256" key="2">
    <source>
        <dbReference type="ARBA" id="ARBA00022692"/>
    </source>
</evidence>
<keyword evidence="2 5" id="KW-0812">Transmembrane</keyword>
<keyword evidence="3 5" id="KW-1133">Transmembrane helix</keyword>